<dbReference type="AlphaFoldDB" id="A0A174WS78"/>
<protein>
    <submittedName>
        <fullName evidence="1">Uncharacterized protein</fullName>
    </submittedName>
</protein>
<comment type="caution">
    <text evidence="1">The sequence shown here is derived from an EMBL/GenBank/DDBJ whole genome shotgun (WGS) entry which is preliminary data.</text>
</comment>
<name>A0A174WS78_9FIRM</name>
<dbReference type="RefSeq" id="WP_006775143.1">
    <property type="nucleotide sequence ID" value="NZ_CABJBJ010000011.1"/>
</dbReference>
<dbReference type="EMBL" id="QSON01000003">
    <property type="protein sequence ID" value="RGJ06112.1"/>
    <property type="molecule type" value="Genomic_DNA"/>
</dbReference>
<sequence>MDYEEFIKYFTHEISYNLKMLGVTWRASPVIGEGKEGAMAVIRGGGYADLPPISIYEYYQRFLQGTLWGVAAREATQEYFDDKITRSALEDMGVFAPDMVIPTFANVKENAERLEQIPHIRFEDLAVVLQVAYQSLGGINLNMTVTDDILEEWELSFDELYQRSLDNPRNIESVQMVELYKMLDEMASYEGAAKNLPLFYVITNTGQYLGAASILYKEKMRELADSLGEDILLVPMSIDQFIAMPLLDSSGVRYIANVLRESNGTMPLSENLYHYNCRTEQFRMISDVPKETKKRGRYGAIIWQVDMQQY</sequence>
<dbReference type="OrthoDB" id="1655031at2"/>
<dbReference type="EMBL" id="WNME01000003">
    <property type="protein sequence ID" value="MUB62624.1"/>
    <property type="molecule type" value="Genomic_DNA"/>
</dbReference>
<dbReference type="Proteomes" id="UP000434223">
    <property type="component" value="Unassembled WGS sequence"/>
</dbReference>
<evidence type="ECO:0000313" key="4">
    <source>
        <dbReference type="Proteomes" id="UP000434223"/>
    </source>
</evidence>
<organism evidence="1 4">
    <name type="scientific">Hungatella hathewayi</name>
    <dbReference type="NCBI Taxonomy" id="154046"/>
    <lineage>
        <taxon>Bacteria</taxon>
        <taxon>Bacillati</taxon>
        <taxon>Bacillota</taxon>
        <taxon>Clostridia</taxon>
        <taxon>Lachnospirales</taxon>
        <taxon>Lachnospiraceae</taxon>
        <taxon>Hungatella</taxon>
    </lineage>
</organism>
<dbReference type="Proteomes" id="UP000263014">
    <property type="component" value="Unassembled WGS sequence"/>
</dbReference>
<dbReference type="GeneID" id="93150370"/>
<evidence type="ECO:0000313" key="2">
    <source>
        <dbReference type="EMBL" id="RGJ06112.1"/>
    </source>
</evidence>
<accession>A0A174WS78</accession>
<gene>
    <name evidence="2" type="ORF">DXD79_08960</name>
    <name evidence="1" type="ORF">GNE07_06025</name>
</gene>
<dbReference type="Pfam" id="PF18941">
    <property type="entry name" value="DUF5688"/>
    <property type="match status" value="1"/>
</dbReference>
<evidence type="ECO:0000313" key="3">
    <source>
        <dbReference type="Proteomes" id="UP000263014"/>
    </source>
</evidence>
<proteinExistence type="predicted"/>
<dbReference type="InterPro" id="IPR043743">
    <property type="entry name" value="DUF5688"/>
</dbReference>
<reference evidence="1 4" key="2">
    <citation type="submission" date="2019-09" db="EMBL/GenBank/DDBJ databases">
        <title>Draft genome sequencing of Hungatella hathewayi 123Y-2.</title>
        <authorList>
            <person name="Lv Q."/>
            <person name="Li S."/>
        </authorList>
    </citation>
    <scope>NUCLEOTIDE SEQUENCE [LARGE SCALE GENOMIC DNA]</scope>
    <source>
        <strain evidence="1 4">123Y-2</strain>
    </source>
</reference>
<evidence type="ECO:0000313" key="1">
    <source>
        <dbReference type="EMBL" id="MUB62624.1"/>
    </source>
</evidence>
<reference evidence="2 3" key="1">
    <citation type="submission" date="2018-08" db="EMBL/GenBank/DDBJ databases">
        <title>A genome reference for cultivated species of the human gut microbiota.</title>
        <authorList>
            <person name="Zou Y."/>
            <person name="Xue W."/>
            <person name="Luo G."/>
        </authorList>
    </citation>
    <scope>NUCLEOTIDE SEQUENCE [LARGE SCALE GENOMIC DNA]</scope>
    <source>
        <strain evidence="2 3">TM09-12</strain>
    </source>
</reference>